<dbReference type="RefSeq" id="WP_281455508.1">
    <property type="nucleotide sequence ID" value="NZ_JASAOF010000005.1"/>
</dbReference>
<dbReference type="InterPro" id="IPR013653">
    <property type="entry name" value="GCN5-like_dom"/>
</dbReference>
<comment type="caution">
    <text evidence="2">The sequence shown here is derived from an EMBL/GenBank/DDBJ whole genome shotgun (WGS) entry which is preliminary data.</text>
</comment>
<dbReference type="Pfam" id="PF08445">
    <property type="entry name" value="FR47"/>
    <property type="match status" value="1"/>
</dbReference>
<proteinExistence type="predicted"/>
<evidence type="ECO:0000259" key="1">
    <source>
        <dbReference type="PROSITE" id="PS51186"/>
    </source>
</evidence>
<evidence type="ECO:0000313" key="3">
    <source>
        <dbReference type="Proteomes" id="UP001237595"/>
    </source>
</evidence>
<keyword evidence="2" id="KW-0808">Transferase</keyword>
<evidence type="ECO:0000313" key="2">
    <source>
        <dbReference type="EMBL" id="MDI2029176.1"/>
    </source>
</evidence>
<dbReference type="Proteomes" id="UP001237595">
    <property type="component" value="Unassembled WGS sequence"/>
</dbReference>
<dbReference type="CDD" id="cd04301">
    <property type="entry name" value="NAT_SF"/>
    <property type="match status" value="1"/>
</dbReference>
<organism evidence="2 3">
    <name type="scientific">Saccharopolyspora ipomoeae</name>
    <dbReference type="NCBI Taxonomy" id="3042027"/>
    <lineage>
        <taxon>Bacteria</taxon>
        <taxon>Bacillati</taxon>
        <taxon>Actinomycetota</taxon>
        <taxon>Actinomycetes</taxon>
        <taxon>Pseudonocardiales</taxon>
        <taxon>Pseudonocardiaceae</taxon>
        <taxon>Saccharopolyspora</taxon>
    </lineage>
</organism>
<feature type="domain" description="N-acetyltransferase" evidence="1">
    <location>
        <begin position="97"/>
        <end position="225"/>
    </location>
</feature>
<dbReference type="InterPro" id="IPR016181">
    <property type="entry name" value="Acyl_CoA_acyltransferase"/>
</dbReference>
<gene>
    <name evidence="2" type="ORF">QFW96_11175</name>
</gene>
<dbReference type="SUPFAM" id="SSF55729">
    <property type="entry name" value="Acyl-CoA N-acyltransferases (Nat)"/>
    <property type="match status" value="1"/>
</dbReference>
<dbReference type="PROSITE" id="PS51186">
    <property type="entry name" value="GNAT"/>
    <property type="match status" value="1"/>
</dbReference>
<dbReference type="InterPro" id="IPR000182">
    <property type="entry name" value="GNAT_dom"/>
</dbReference>
<dbReference type="GO" id="GO:0016746">
    <property type="term" value="F:acyltransferase activity"/>
    <property type="evidence" value="ECO:0007669"/>
    <property type="project" value="UniProtKB-KW"/>
</dbReference>
<protein>
    <submittedName>
        <fullName evidence="2">GNAT family N-acetyltransferase</fullName>
        <ecNumber evidence="2">2.3.1.-</ecNumber>
    </submittedName>
</protein>
<accession>A0ABT6PME8</accession>
<dbReference type="EC" id="2.3.1.-" evidence="2"/>
<sequence length="225" mass="24433">MFEELRNPVWHSLNGAHARFAERVGEAVRYPSEVSPFAALPLEPDEAAWADAAKLVGPGGIVLVTGPPRTAPPDWERFEVAPGVQMIDDGVAGETDPEAVRLTAADVPEMRELAARTKPGPFEQRTIELGTYLGVRRGGKLIAMAGERMHPPGWTEISAVCTDPGFQGQGLASRLIRTLVVDIRARGERPFLHAVDTNTGAIALYGRMGFRIHRRPVFQAVRAPA</sequence>
<name>A0ABT6PME8_9PSEU</name>
<keyword evidence="3" id="KW-1185">Reference proteome</keyword>
<dbReference type="Gene3D" id="3.40.630.30">
    <property type="match status" value="1"/>
</dbReference>
<dbReference type="EMBL" id="JASAOF010000005">
    <property type="protein sequence ID" value="MDI2029176.1"/>
    <property type="molecule type" value="Genomic_DNA"/>
</dbReference>
<keyword evidence="2" id="KW-0012">Acyltransferase</keyword>
<reference evidence="2 3" key="1">
    <citation type="submission" date="2023-04" db="EMBL/GenBank/DDBJ databases">
        <title>Draft genome sequence of Saccharopolyspora sp. TS4A08 isolated from sweet potato rhizospheric soil.</title>
        <authorList>
            <person name="Suksaard P."/>
            <person name="Duangmal K."/>
        </authorList>
    </citation>
    <scope>NUCLEOTIDE SEQUENCE [LARGE SCALE GENOMIC DNA]</scope>
    <source>
        <strain evidence="2 3">TS4A08</strain>
    </source>
</reference>